<dbReference type="Proteomes" id="UP000001396">
    <property type="component" value="Unassembled WGS sequence"/>
</dbReference>
<comment type="caution">
    <text evidence="1">The sequence shown here is derived from an EMBL/GenBank/DDBJ whole genome shotgun (WGS) entry which is preliminary data.</text>
</comment>
<dbReference type="EMBL" id="ADBJ01000050">
    <property type="protein sequence ID" value="EFA76117.1"/>
    <property type="molecule type" value="Genomic_DNA"/>
</dbReference>
<protein>
    <submittedName>
        <fullName evidence="1">Uncharacterized protein</fullName>
    </submittedName>
</protein>
<dbReference type="FunCoup" id="D3BRT5">
    <property type="interactions" value="26"/>
</dbReference>
<dbReference type="AlphaFoldDB" id="D3BRT5"/>
<accession>D3BRT5</accession>
<sequence>MRFKVTWKENKLVIPAGNINDKVSRLFKDIGDRFTPYNPSDDDLIISELRTADGFFVSPHLTISDALVDGDYLTAVDFDTWKNEQYKLCKTIFETIRVKDHDKDTTLNTSIGINTKNNLFISVSVGTTLMRLDLFDSSDLKLYAKDGKHLVTLYDNEETKASSKAFFVVENGSVVAVEVQSKTLTSPSEEIRVVKIQRVGKKISKLDVVNVQSAYKFTTLPNVTFPEPTKTGFEFPDTTLDCYTDGVGGNGTKPEDYFKVTSTSNIRFEQIDRTFVEHGWFQSDKGITNSFYYTDIQVVNNSSDKISLTKVSAEYQDLEGNWVAADGCFFGFKKGIYNYAWHYDATVVPITPKEVFHVALNVRIPIKKNLADKQRRSALCMADPLNIRITLIDSTQVSTVLPIKYVNKTKYPVVVTQASRQKYIGESTKIVHFQYIDSLEREDRTYVQIGKVVEQGSENLVFSTSLNSTTYYINNDTLAKFSWEAKKTKQSKLETKFGEKKEGHELKVHAIVDLESGVTTGLQIELSSKDASSTQYFVIPPLV</sequence>
<keyword evidence="2" id="KW-1185">Reference proteome</keyword>
<organism evidence="1 2">
    <name type="scientific">Heterostelium pallidum (strain ATCC 26659 / Pp 5 / PN500)</name>
    <name type="common">Cellular slime mold</name>
    <name type="synonym">Polysphondylium pallidum</name>
    <dbReference type="NCBI Taxonomy" id="670386"/>
    <lineage>
        <taxon>Eukaryota</taxon>
        <taxon>Amoebozoa</taxon>
        <taxon>Evosea</taxon>
        <taxon>Eumycetozoa</taxon>
        <taxon>Dictyostelia</taxon>
        <taxon>Acytosteliales</taxon>
        <taxon>Acytosteliaceae</taxon>
        <taxon>Heterostelium</taxon>
    </lineage>
</organism>
<gene>
    <name evidence="1" type="ORF">PPL_10696</name>
</gene>
<proteinExistence type="predicted"/>
<reference evidence="1 2" key="1">
    <citation type="journal article" date="2011" name="Genome Res.">
        <title>Phylogeny-wide analysis of social amoeba genomes highlights ancient origins for complex intercellular communication.</title>
        <authorList>
            <person name="Heidel A.J."/>
            <person name="Lawal H.M."/>
            <person name="Felder M."/>
            <person name="Schilde C."/>
            <person name="Helps N.R."/>
            <person name="Tunggal B."/>
            <person name="Rivero F."/>
            <person name="John U."/>
            <person name="Schleicher M."/>
            <person name="Eichinger L."/>
            <person name="Platzer M."/>
            <person name="Noegel A.A."/>
            <person name="Schaap P."/>
            <person name="Gloeckner G."/>
        </authorList>
    </citation>
    <scope>NUCLEOTIDE SEQUENCE [LARGE SCALE GENOMIC DNA]</scope>
    <source>
        <strain evidence="2">ATCC 26659 / Pp 5 / PN500</strain>
    </source>
</reference>
<dbReference type="InParanoid" id="D3BRT5"/>
<dbReference type="GeneID" id="31366165"/>
<dbReference type="OMA" id="THWEDGK"/>
<evidence type="ECO:0000313" key="2">
    <source>
        <dbReference type="Proteomes" id="UP000001396"/>
    </source>
</evidence>
<name>D3BRT5_HETP5</name>
<dbReference type="RefSeq" id="XP_020428251.1">
    <property type="nucleotide sequence ID" value="XM_020581464.1"/>
</dbReference>
<evidence type="ECO:0000313" key="1">
    <source>
        <dbReference type="EMBL" id="EFA76117.1"/>
    </source>
</evidence>